<dbReference type="KEGG" id="dfo:Dform_01654"/>
<dbReference type="Pfam" id="PF00440">
    <property type="entry name" value="TetR_N"/>
    <property type="match status" value="1"/>
</dbReference>
<gene>
    <name evidence="4" type="ORF">Dform_01654</name>
</gene>
<feature type="DNA-binding region" description="H-T-H motif" evidence="2">
    <location>
        <begin position="36"/>
        <end position="55"/>
    </location>
</feature>
<reference evidence="5" key="1">
    <citation type="submission" date="2016-11" db="EMBL/GenBank/DDBJ databases">
        <title>Dehalogenimonas formicexedens sp. nov., a chlorinated alkane respiring bacterium isolated from contaminated groundwater.</title>
        <authorList>
            <person name="Key T.A."/>
            <person name="Bowman K.S."/>
            <person name="Lee I."/>
            <person name="Chun J."/>
            <person name="Albuquerque L."/>
            <person name="da Costa M.S."/>
            <person name="Rainey F.A."/>
            <person name="Moe W.M."/>
        </authorList>
    </citation>
    <scope>NUCLEOTIDE SEQUENCE [LARGE SCALE GENOMIC DNA]</scope>
    <source>
        <strain evidence="5">NSZ-14</strain>
    </source>
</reference>
<dbReference type="InterPro" id="IPR050109">
    <property type="entry name" value="HTH-type_TetR-like_transc_reg"/>
</dbReference>
<dbReference type="GO" id="GO:0003677">
    <property type="term" value="F:DNA binding"/>
    <property type="evidence" value="ECO:0007669"/>
    <property type="project" value="UniProtKB-UniRule"/>
</dbReference>
<dbReference type="Gene3D" id="1.10.357.10">
    <property type="entry name" value="Tetracycline Repressor, domain 2"/>
    <property type="match status" value="1"/>
</dbReference>
<keyword evidence="1 2" id="KW-0238">DNA-binding</keyword>
<evidence type="ECO:0000259" key="3">
    <source>
        <dbReference type="PROSITE" id="PS50977"/>
    </source>
</evidence>
<accession>A0A1P8F955</accession>
<evidence type="ECO:0000256" key="1">
    <source>
        <dbReference type="ARBA" id="ARBA00023125"/>
    </source>
</evidence>
<dbReference type="AlphaFoldDB" id="A0A1P8F955"/>
<dbReference type="OrthoDB" id="113732at2"/>
<protein>
    <submittedName>
        <fullName evidence="4">DNA-binding transcriptional regulator, AcrR family</fullName>
    </submittedName>
</protein>
<proteinExistence type="predicted"/>
<dbReference type="PANTHER" id="PTHR30055">
    <property type="entry name" value="HTH-TYPE TRANSCRIPTIONAL REGULATOR RUTR"/>
    <property type="match status" value="1"/>
</dbReference>
<dbReference type="InterPro" id="IPR009057">
    <property type="entry name" value="Homeodomain-like_sf"/>
</dbReference>
<keyword evidence="5" id="KW-1185">Reference proteome</keyword>
<dbReference type="Proteomes" id="UP000185934">
    <property type="component" value="Chromosome"/>
</dbReference>
<name>A0A1P8F955_9CHLR</name>
<dbReference type="STRING" id="1839801.Dform_01654"/>
<dbReference type="RefSeq" id="WP_076004582.1">
    <property type="nucleotide sequence ID" value="NZ_CP018258.1"/>
</dbReference>
<dbReference type="PANTHER" id="PTHR30055:SF222">
    <property type="entry name" value="REGULATORY PROTEIN"/>
    <property type="match status" value="1"/>
</dbReference>
<dbReference type="GO" id="GO:0006355">
    <property type="term" value="P:regulation of DNA-templated transcription"/>
    <property type="evidence" value="ECO:0007669"/>
    <property type="project" value="UniProtKB-ARBA"/>
</dbReference>
<evidence type="ECO:0000313" key="4">
    <source>
        <dbReference type="EMBL" id="APV44975.1"/>
    </source>
</evidence>
<evidence type="ECO:0000256" key="2">
    <source>
        <dbReference type="PROSITE-ProRule" id="PRU00335"/>
    </source>
</evidence>
<organism evidence="4 5">
    <name type="scientific">Dehalogenimonas formicexedens</name>
    <dbReference type="NCBI Taxonomy" id="1839801"/>
    <lineage>
        <taxon>Bacteria</taxon>
        <taxon>Bacillati</taxon>
        <taxon>Chloroflexota</taxon>
        <taxon>Dehalococcoidia</taxon>
        <taxon>Dehalococcoidales</taxon>
        <taxon>Dehalococcoidaceae</taxon>
        <taxon>Dehalogenimonas</taxon>
    </lineage>
</organism>
<sequence length="216" mass="24085">MTQKLQSGRGRGGKRQVIIETTVDLFRRTHDVRKVSVEDIAAAAKVSPTTIYNQFGSREALVLAAAKSVIAEIGRMAEGFIKSDLPFDQKLASIVAGKITIASAASDEVIAKMLSQDRDIAPFIEELFRNVAWPMWRDFLAEGKAQGYINESLDAEVFLEYLDVLRAGFAAKKELIQNWMQNMDKLKQMTRLAFYGFVKKDIDLFGEVSNTPSGSR</sequence>
<dbReference type="EMBL" id="CP018258">
    <property type="protein sequence ID" value="APV44975.1"/>
    <property type="molecule type" value="Genomic_DNA"/>
</dbReference>
<evidence type="ECO:0000313" key="5">
    <source>
        <dbReference type="Proteomes" id="UP000185934"/>
    </source>
</evidence>
<dbReference type="SUPFAM" id="SSF46689">
    <property type="entry name" value="Homeodomain-like"/>
    <property type="match status" value="1"/>
</dbReference>
<feature type="domain" description="HTH tetR-type" evidence="3">
    <location>
        <begin position="12"/>
        <end position="73"/>
    </location>
</feature>
<dbReference type="InterPro" id="IPR001647">
    <property type="entry name" value="HTH_TetR"/>
</dbReference>
<dbReference type="PROSITE" id="PS50977">
    <property type="entry name" value="HTH_TETR_2"/>
    <property type="match status" value="1"/>
</dbReference>